<reference evidence="1 2" key="1">
    <citation type="journal article" date="2019" name="Sci. Rep.">
        <title>A multi-omics analysis of the grapevine pathogen Lasiodiplodia theobromae reveals that temperature affects the expression of virulence- and pathogenicity-related genes.</title>
        <authorList>
            <person name="Felix C."/>
            <person name="Meneses R."/>
            <person name="Goncalves M.F.M."/>
            <person name="Tilleman L."/>
            <person name="Duarte A.S."/>
            <person name="Jorrin-Novo J.V."/>
            <person name="Van de Peer Y."/>
            <person name="Deforce D."/>
            <person name="Van Nieuwerburgh F."/>
            <person name="Esteves A.C."/>
            <person name="Alves A."/>
        </authorList>
    </citation>
    <scope>NUCLEOTIDE SEQUENCE [LARGE SCALE GENOMIC DNA]</scope>
    <source>
        <strain evidence="1 2">LA-SOL3</strain>
    </source>
</reference>
<organism evidence="1 2">
    <name type="scientific">Lasiodiplodia theobromae</name>
    <dbReference type="NCBI Taxonomy" id="45133"/>
    <lineage>
        <taxon>Eukaryota</taxon>
        <taxon>Fungi</taxon>
        <taxon>Dikarya</taxon>
        <taxon>Ascomycota</taxon>
        <taxon>Pezizomycotina</taxon>
        <taxon>Dothideomycetes</taxon>
        <taxon>Dothideomycetes incertae sedis</taxon>
        <taxon>Botryosphaeriales</taxon>
        <taxon>Botryosphaeriaceae</taxon>
        <taxon>Lasiodiplodia</taxon>
    </lineage>
</organism>
<dbReference type="EMBL" id="VCHE01000235">
    <property type="protein sequence ID" value="KAB2569033.1"/>
    <property type="molecule type" value="Genomic_DNA"/>
</dbReference>
<dbReference type="Gene3D" id="3.90.176.10">
    <property type="entry name" value="Toxin ADP-ribosyltransferase, Chain A, domain 1"/>
    <property type="match status" value="1"/>
</dbReference>
<evidence type="ECO:0000313" key="1">
    <source>
        <dbReference type="EMBL" id="KAB2569033.1"/>
    </source>
</evidence>
<keyword evidence="2" id="KW-1185">Reference proteome</keyword>
<dbReference type="AlphaFoldDB" id="A0A5N5CUL5"/>
<comment type="caution">
    <text evidence="1">The sequence shown here is derived from an EMBL/GenBank/DDBJ whole genome shotgun (WGS) entry which is preliminary data.</text>
</comment>
<dbReference type="OrthoDB" id="5364250at2759"/>
<dbReference type="Proteomes" id="UP000325902">
    <property type="component" value="Unassembled WGS sequence"/>
</dbReference>
<proteinExistence type="predicted"/>
<accession>A0A5N5CUL5</accession>
<gene>
    <name evidence="1" type="ORF">DBV05_g12286</name>
</gene>
<protein>
    <submittedName>
        <fullName evidence="1">Uncharacterized protein</fullName>
    </submittedName>
</protein>
<evidence type="ECO:0000313" key="2">
    <source>
        <dbReference type="Proteomes" id="UP000325902"/>
    </source>
</evidence>
<name>A0A5N5CUL5_9PEZI</name>
<sequence>MKPATSLQDVKSQLKDVASKLHDLSDVENRMLSAAIRSLPRTSILSHSRLFSGQMDIYQLGLDHLGIEFLECPLNDGPVDRPLVDEFASAMSSYLSVGKTITTKMVLSFTDSIADAMHYSNGLLLVAECPEYSMVWESAAYVTPLSDNPDKTEYTFMPGSRFEVKSVEEVVVPSGDNREAPEKTVTAITLKPMQPKPSNEWLPTRIQLPDGTREGFPEPLKKDEVARLVESYFSVPRVPEIQEPPRYPARSHFRFGHKTGGRRCVCVDEADT</sequence>